<gene>
    <name evidence="2" type="primary">LOC117646299</name>
</gene>
<dbReference type="GO" id="GO:0007127">
    <property type="term" value="P:meiosis I"/>
    <property type="evidence" value="ECO:0007669"/>
    <property type="project" value="InterPro"/>
</dbReference>
<organism evidence="2">
    <name type="scientific">Thrips palmi</name>
    <name type="common">Melon thrips</name>
    <dbReference type="NCBI Taxonomy" id="161013"/>
    <lineage>
        <taxon>Eukaryota</taxon>
        <taxon>Metazoa</taxon>
        <taxon>Ecdysozoa</taxon>
        <taxon>Arthropoda</taxon>
        <taxon>Hexapoda</taxon>
        <taxon>Insecta</taxon>
        <taxon>Pterygota</taxon>
        <taxon>Neoptera</taxon>
        <taxon>Paraneoptera</taxon>
        <taxon>Thysanoptera</taxon>
        <taxon>Terebrantia</taxon>
        <taxon>Thripoidea</taxon>
        <taxon>Thripidae</taxon>
        <taxon>Thrips</taxon>
    </lineage>
</organism>
<keyword evidence="1" id="KW-1185">Reference proteome</keyword>
<dbReference type="PANTHER" id="PTHR28642:SF1">
    <property type="entry name" value="MEIOSIS 1 ARREST PROTEIN"/>
    <property type="match status" value="1"/>
</dbReference>
<dbReference type="RefSeq" id="XP_034243051.1">
    <property type="nucleotide sequence ID" value="XM_034387160.1"/>
</dbReference>
<dbReference type="KEGG" id="tpal:117646299"/>
<dbReference type="GO" id="GO:0007283">
    <property type="term" value="P:spermatogenesis"/>
    <property type="evidence" value="ECO:0007669"/>
    <property type="project" value="InterPro"/>
</dbReference>
<dbReference type="InParanoid" id="A0A6P8Z0C5"/>
<sequence length="440" mass="47080">MANVRHDSRNSTSFILCLVLDLSFPRDGVLYKKCLQALENVLAWALYAPHNLSVVGVMTINSTQQHRLQFVPFGDNFSAVSSVLGAVSRSPGDSHFHMTPRDLKDSLFMTINKVVLHLKERRRLEAGQIVATVITCRDGSLVGDALDGLRDEEARYFDAMLVLRVVARVSADGVCEGSLFGQPLRVTWSPTSVFQSHGDFHRNAHLFLALCESLAARDEHLVVKLQTGGPRGGRPTAPTAASGHFVLTSGDECLLLRPIASAELGLPPPPPPPVQYDGVLAARAEQEVADALDALPVEEQYRAKDFPSGLCTALRLRADFPERLSLQQLKAGVPAVPAAPAPTMVVTSPPLAVSPPAPPAAPAPPSEDVDVVMELSSDDDELPELNVPAVALPGGTAAAGPAHKLGTGGHPALQDDFGVTPAKRSKFQPLHGVFKILRRH</sequence>
<dbReference type="Proteomes" id="UP000515158">
    <property type="component" value="Unplaced"/>
</dbReference>
<protein>
    <submittedName>
        <fullName evidence="2">Uncharacterized protein LOC117646299</fullName>
    </submittedName>
</protein>
<dbReference type="PANTHER" id="PTHR28642">
    <property type="entry name" value="MEIOSIS 1 ARREST PROTEIN"/>
    <property type="match status" value="1"/>
</dbReference>
<reference evidence="2" key="1">
    <citation type="submission" date="2025-08" db="UniProtKB">
        <authorList>
            <consortium name="RefSeq"/>
        </authorList>
    </citation>
    <scope>IDENTIFICATION</scope>
    <source>
        <tissue evidence="2">Total insect</tissue>
    </source>
</reference>
<accession>A0A6P8Z0C5</accession>
<dbReference type="InterPro" id="IPR033587">
    <property type="entry name" value="M1AP"/>
</dbReference>
<name>A0A6P8Z0C5_THRPL</name>
<dbReference type="GeneID" id="117646299"/>
<proteinExistence type="predicted"/>
<evidence type="ECO:0000313" key="2">
    <source>
        <dbReference type="RefSeq" id="XP_034243051.1"/>
    </source>
</evidence>
<dbReference type="GO" id="GO:0051308">
    <property type="term" value="P:male meiosis chromosome separation"/>
    <property type="evidence" value="ECO:0007669"/>
    <property type="project" value="TreeGrafter"/>
</dbReference>
<evidence type="ECO:0000313" key="1">
    <source>
        <dbReference type="Proteomes" id="UP000515158"/>
    </source>
</evidence>
<dbReference type="OrthoDB" id="6433824at2759"/>
<dbReference type="AlphaFoldDB" id="A0A6P8Z0C5"/>